<gene>
    <name evidence="2" type="ORF">GCM10007852_03640</name>
</gene>
<keyword evidence="3" id="KW-1185">Reference proteome</keyword>
<reference evidence="2" key="1">
    <citation type="journal article" date="2014" name="Int. J. Syst. Evol. Microbiol.">
        <title>Complete genome sequence of Corynebacterium casei LMG S-19264T (=DSM 44701T), isolated from a smear-ripened cheese.</title>
        <authorList>
            <consortium name="US DOE Joint Genome Institute (JGI-PGF)"/>
            <person name="Walter F."/>
            <person name="Albersmeier A."/>
            <person name="Kalinowski J."/>
            <person name="Ruckert C."/>
        </authorList>
    </citation>
    <scope>NUCLEOTIDE SEQUENCE</scope>
    <source>
        <strain evidence="2">NBRC 110023</strain>
    </source>
</reference>
<name>A0AA37ST34_9ALTE</name>
<reference evidence="2" key="2">
    <citation type="submission" date="2023-01" db="EMBL/GenBank/DDBJ databases">
        <title>Draft genome sequence of Agaribacter marinus strain NBRC 110023.</title>
        <authorList>
            <person name="Sun Q."/>
            <person name="Mori K."/>
        </authorList>
    </citation>
    <scope>NUCLEOTIDE SEQUENCE</scope>
    <source>
        <strain evidence="2">NBRC 110023</strain>
    </source>
</reference>
<proteinExistence type="predicted"/>
<comment type="caution">
    <text evidence="2">The sequence shown here is derived from an EMBL/GenBank/DDBJ whole genome shotgun (WGS) entry which is preliminary data.</text>
</comment>
<organism evidence="2 3">
    <name type="scientific">Agaribacter marinus</name>
    <dbReference type="NCBI Taxonomy" id="1431249"/>
    <lineage>
        <taxon>Bacteria</taxon>
        <taxon>Pseudomonadati</taxon>
        <taxon>Pseudomonadota</taxon>
        <taxon>Gammaproteobacteria</taxon>
        <taxon>Alteromonadales</taxon>
        <taxon>Alteromonadaceae</taxon>
        <taxon>Agaribacter</taxon>
    </lineage>
</organism>
<dbReference type="Proteomes" id="UP001156601">
    <property type="component" value="Unassembled WGS sequence"/>
</dbReference>
<protein>
    <submittedName>
        <fullName evidence="2">Uncharacterized protein</fullName>
    </submittedName>
</protein>
<feature type="region of interest" description="Disordered" evidence="1">
    <location>
        <begin position="1"/>
        <end position="20"/>
    </location>
</feature>
<sequence>MWDVLRDGGHGGSDTYISFKQQDGTWSPATNIGSPINTDLHDTSPQVSHDGKYLFFSRGEWQTKEDGERNWVGKMFWVDAMVIESVRPKQ</sequence>
<accession>A0AA37ST34</accession>
<evidence type="ECO:0000313" key="3">
    <source>
        <dbReference type="Proteomes" id="UP001156601"/>
    </source>
</evidence>
<dbReference type="RefSeq" id="WP_284215788.1">
    <property type="nucleotide sequence ID" value="NZ_BSOT01000005.1"/>
</dbReference>
<dbReference type="EMBL" id="BSOT01000005">
    <property type="protein sequence ID" value="GLR69456.1"/>
    <property type="molecule type" value="Genomic_DNA"/>
</dbReference>
<dbReference type="AlphaFoldDB" id="A0AA37ST34"/>
<evidence type="ECO:0000313" key="2">
    <source>
        <dbReference type="EMBL" id="GLR69456.1"/>
    </source>
</evidence>
<evidence type="ECO:0000256" key="1">
    <source>
        <dbReference type="SAM" id="MobiDB-lite"/>
    </source>
</evidence>